<keyword evidence="2" id="KW-1185">Reference proteome</keyword>
<dbReference type="AlphaFoldDB" id="A0A919XQ03"/>
<name>A0A919XQ03_9BACL</name>
<comment type="caution">
    <text evidence="1">The sequence shown here is derived from an EMBL/GenBank/DDBJ whole genome shotgun (WGS) entry which is preliminary data.</text>
</comment>
<dbReference type="Pfam" id="PF11308">
    <property type="entry name" value="Glyco_hydro_129"/>
    <property type="match status" value="1"/>
</dbReference>
<accession>A0A919XQ03</accession>
<dbReference type="InterPro" id="IPR021459">
    <property type="entry name" value="GH101-related"/>
</dbReference>
<reference evidence="1" key="1">
    <citation type="submission" date="2021-03" db="EMBL/GenBank/DDBJ databases">
        <title>Antimicrobial resistance genes in bacteria isolated from Japanese honey, and their potential for conferring macrolide and lincosamide resistance in the American foulbrood pathogen Paenibacillus larvae.</title>
        <authorList>
            <person name="Okamoto M."/>
            <person name="Kumagai M."/>
            <person name="Kanamori H."/>
            <person name="Takamatsu D."/>
        </authorList>
    </citation>
    <scope>NUCLEOTIDE SEQUENCE</scope>
    <source>
        <strain evidence="1">J2TS6</strain>
    </source>
</reference>
<organism evidence="1 2">
    <name type="scientific">Paenibacillus albilobatus</name>
    <dbReference type="NCBI Taxonomy" id="2716884"/>
    <lineage>
        <taxon>Bacteria</taxon>
        <taxon>Bacillati</taxon>
        <taxon>Bacillota</taxon>
        <taxon>Bacilli</taxon>
        <taxon>Bacillales</taxon>
        <taxon>Paenibacillaceae</taxon>
        <taxon>Paenibacillus</taxon>
    </lineage>
</organism>
<proteinExistence type="predicted"/>
<dbReference type="EMBL" id="BORQ01000008">
    <property type="protein sequence ID" value="GIO34128.1"/>
    <property type="molecule type" value="Genomic_DNA"/>
</dbReference>
<sequence>MLSELLYNVPPLYHIDPDNWQRNKKLIADYVKVWSPFHEKAVTRPMTSFRICSPDRLVQFASYGDKLRITVNFSSKDFADRQRTIPARSAVIEDGGKVITYRAPNV</sequence>
<dbReference type="Proteomes" id="UP000679779">
    <property type="component" value="Unassembled WGS sequence"/>
</dbReference>
<evidence type="ECO:0000313" key="2">
    <source>
        <dbReference type="Proteomes" id="UP000679779"/>
    </source>
</evidence>
<protein>
    <submittedName>
        <fullName evidence="1">Uncharacterized protein</fullName>
    </submittedName>
</protein>
<evidence type="ECO:0000313" key="1">
    <source>
        <dbReference type="EMBL" id="GIO34128.1"/>
    </source>
</evidence>
<gene>
    <name evidence="1" type="ORF">J2TS6_52690</name>
</gene>